<dbReference type="OMA" id="ERSRCHR"/>
<proteinExistence type="predicted"/>
<dbReference type="Proteomes" id="UP000053890">
    <property type="component" value="Unassembled WGS sequence"/>
</dbReference>
<gene>
    <name evidence="2" type="ORF">RHOBADRAFT_65407</name>
</gene>
<sequence length="213" mass="19818">MKFTTAAFTASAVALASLVTGQSATINTPDQLFTCEPAALTWTGGTAPYFVRVYEGGSTTALIETLQSSVSTNSYTWTVNVPAGQSVTLGLTDSTGATVYSAERAVTEGSSTSCIGQSASGSAGASTAASSAMSSATGAASSAAAAASSATSSAGGRASSATSAAGSAASSVAAGASSATSAAGAAATGNSGASTLALSGFAGVAALGVAMLA</sequence>
<name>A0A0P9FC36_RHOGW</name>
<dbReference type="PANTHER" id="PTHR37487:SF2">
    <property type="entry name" value="EXPRESSED PROTEIN"/>
    <property type="match status" value="1"/>
</dbReference>
<organism evidence="2 3">
    <name type="scientific">Rhodotorula graminis (strain WP1)</name>
    <dbReference type="NCBI Taxonomy" id="578459"/>
    <lineage>
        <taxon>Eukaryota</taxon>
        <taxon>Fungi</taxon>
        <taxon>Dikarya</taxon>
        <taxon>Basidiomycota</taxon>
        <taxon>Pucciniomycotina</taxon>
        <taxon>Microbotryomycetes</taxon>
        <taxon>Sporidiobolales</taxon>
        <taxon>Sporidiobolaceae</taxon>
        <taxon>Rhodotorula</taxon>
    </lineage>
</organism>
<keyword evidence="3" id="KW-1185">Reference proteome</keyword>
<dbReference type="PANTHER" id="PTHR37487">
    <property type="entry name" value="CHROMOSOME 1, WHOLE GENOME SHOTGUN SEQUENCE"/>
    <property type="match status" value="1"/>
</dbReference>
<dbReference type="STRING" id="578459.A0A0P9FC36"/>
<dbReference type="GeneID" id="28979149"/>
<protein>
    <submittedName>
        <fullName evidence="2">Uncharacterized protein</fullName>
    </submittedName>
</protein>
<evidence type="ECO:0000313" key="3">
    <source>
        <dbReference type="Proteomes" id="UP000053890"/>
    </source>
</evidence>
<dbReference type="OrthoDB" id="3362246at2759"/>
<dbReference type="EMBL" id="KQ474083">
    <property type="protein sequence ID" value="KPV73236.1"/>
    <property type="molecule type" value="Genomic_DNA"/>
</dbReference>
<dbReference type="AlphaFoldDB" id="A0A0P9FC36"/>
<reference evidence="2 3" key="1">
    <citation type="journal article" date="2015" name="Front. Microbiol.">
        <title>Genome sequence of the plant growth promoting endophytic yeast Rhodotorula graminis WP1.</title>
        <authorList>
            <person name="Firrincieli A."/>
            <person name="Otillar R."/>
            <person name="Salamov A."/>
            <person name="Schmutz J."/>
            <person name="Khan Z."/>
            <person name="Redman R.S."/>
            <person name="Fleck N.D."/>
            <person name="Lindquist E."/>
            <person name="Grigoriev I.V."/>
            <person name="Doty S.L."/>
        </authorList>
    </citation>
    <scope>NUCLEOTIDE SEQUENCE [LARGE SCALE GENOMIC DNA]</scope>
    <source>
        <strain evidence="2 3">WP1</strain>
    </source>
</reference>
<keyword evidence="1" id="KW-0732">Signal</keyword>
<feature type="chain" id="PRO_5006156950" evidence="1">
    <location>
        <begin position="24"/>
        <end position="213"/>
    </location>
</feature>
<dbReference type="RefSeq" id="XP_018269285.1">
    <property type="nucleotide sequence ID" value="XM_018418702.1"/>
</dbReference>
<accession>A0A0P9FC36</accession>
<feature type="signal peptide" evidence="1">
    <location>
        <begin position="1"/>
        <end position="23"/>
    </location>
</feature>
<evidence type="ECO:0000313" key="2">
    <source>
        <dbReference type="EMBL" id="KPV73236.1"/>
    </source>
</evidence>
<evidence type="ECO:0000256" key="1">
    <source>
        <dbReference type="SAM" id="SignalP"/>
    </source>
</evidence>